<reference evidence="1 2" key="1">
    <citation type="journal article" date="2021" name="Hortic Res">
        <title>Chromosome-scale assembly of the Dendrobium chrysotoxum genome enhances the understanding of orchid evolution.</title>
        <authorList>
            <person name="Zhang Y."/>
            <person name="Zhang G.Q."/>
            <person name="Zhang D."/>
            <person name="Liu X.D."/>
            <person name="Xu X.Y."/>
            <person name="Sun W.H."/>
            <person name="Yu X."/>
            <person name="Zhu X."/>
            <person name="Wang Z.W."/>
            <person name="Zhao X."/>
            <person name="Zhong W.Y."/>
            <person name="Chen H."/>
            <person name="Yin W.L."/>
            <person name="Huang T."/>
            <person name="Niu S.C."/>
            <person name="Liu Z.J."/>
        </authorList>
    </citation>
    <scope>NUCLEOTIDE SEQUENCE [LARGE SCALE GENOMIC DNA]</scope>
    <source>
        <strain evidence="1">Lindl</strain>
    </source>
</reference>
<name>A0AAV7G0E3_DENCH</name>
<proteinExistence type="predicted"/>
<sequence>MVKVPKRSNQAYLPPLGHLAISKSSLRAGLRVPPPLELIDISTRCGVILAQFLHRSMSAMMGLITFFRDQGAILTPEYLSRMG</sequence>
<accession>A0AAV7G0E3</accession>
<protein>
    <submittedName>
        <fullName evidence="1">Uncharacterized protein</fullName>
    </submittedName>
</protein>
<dbReference type="EMBL" id="JAGFBR010000018">
    <property type="protein sequence ID" value="KAH0449726.1"/>
    <property type="molecule type" value="Genomic_DNA"/>
</dbReference>
<dbReference type="Proteomes" id="UP000775213">
    <property type="component" value="Unassembled WGS sequence"/>
</dbReference>
<organism evidence="1 2">
    <name type="scientific">Dendrobium chrysotoxum</name>
    <name type="common">Orchid</name>
    <dbReference type="NCBI Taxonomy" id="161865"/>
    <lineage>
        <taxon>Eukaryota</taxon>
        <taxon>Viridiplantae</taxon>
        <taxon>Streptophyta</taxon>
        <taxon>Embryophyta</taxon>
        <taxon>Tracheophyta</taxon>
        <taxon>Spermatophyta</taxon>
        <taxon>Magnoliopsida</taxon>
        <taxon>Liliopsida</taxon>
        <taxon>Asparagales</taxon>
        <taxon>Orchidaceae</taxon>
        <taxon>Epidendroideae</taxon>
        <taxon>Malaxideae</taxon>
        <taxon>Dendrobiinae</taxon>
        <taxon>Dendrobium</taxon>
    </lineage>
</organism>
<evidence type="ECO:0000313" key="1">
    <source>
        <dbReference type="EMBL" id="KAH0449726.1"/>
    </source>
</evidence>
<keyword evidence="2" id="KW-1185">Reference proteome</keyword>
<gene>
    <name evidence="1" type="ORF">IEQ34_020418</name>
</gene>
<dbReference type="AlphaFoldDB" id="A0AAV7G0E3"/>
<evidence type="ECO:0000313" key="2">
    <source>
        <dbReference type="Proteomes" id="UP000775213"/>
    </source>
</evidence>
<comment type="caution">
    <text evidence="1">The sequence shown here is derived from an EMBL/GenBank/DDBJ whole genome shotgun (WGS) entry which is preliminary data.</text>
</comment>